<comment type="caution">
    <text evidence="2">The sequence shown here is derived from an EMBL/GenBank/DDBJ whole genome shotgun (WGS) entry which is preliminary data.</text>
</comment>
<name>A0A4C1X2F6_EUMVA</name>
<feature type="compositionally biased region" description="Polar residues" evidence="1">
    <location>
        <begin position="125"/>
        <end position="141"/>
    </location>
</feature>
<reference evidence="2 3" key="1">
    <citation type="journal article" date="2019" name="Commun. Biol.">
        <title>The bagworm genome reveals a unique fibroin gene that provides high tensile strength.</title>
        <authorList>
            <person name="Kono N."/>
            <person name="Nakamura H."/>
            <person name="Ohtoshi R."/>
            <person name="Tomita M."/>
            <person name="Numata K."/>
            <person name="Arakawa K."/>
        </authorList>
    </citation>
    <scope>NUCLEOTIDE SEQUENCE [LARGE SCALE GENOMIC DNA]</scope>
</reference>
<feature type="region of interest" description="Disordered" evidence="1">
    <location>
        <begin position="41"/>
        <end position="78"/>
    </location>
</feature>
<feature type="region of interest" description="Disordered" evidence="1">
    <location>
        <begin position="125"/>
        <end position="159"/>
    </location>
</feature>
<sequence length="159" mass="17998">MGIRAARQNPSVRFSFHSTLIGSDKLANRFSNTYLLKSPVQRFKQHPSSPGRDLCVGDKGRRRRRPRRFSATSKTPSPHLKEWSYACLSWLQHKDGPTRRYRTLTEYRRETTASAVVFRPVKDSFSGSNSALHQPAPSSNGYRVPTRKGGNALVTPLEL</sequence>
<keyword evidence="3" id="KW-1185">Reference proteome</keyword>
<proteinExistence type="predicted"/>
<accession>A0A4C1X2F6</accession>
<dbReference type="Proteomes" id="UP000299102">
    <property type="component" value="Unassembled WGS sequence"/>
</dbReference>
<evidence type="ECO:0000313" key="3">
    <source>
        <dbReference type="Proteomes" id="UP000299102"/>
    </source>
</evidence>
<organism evidence="2 3">
    <name type="scientific">Eumeta variegata</name>
    <name type="common">Bagworm moth</name>
    <name type="synonym">Eumeta japonica</name>
    <dbReference type="NCBI Taxonomy" id="151549"/>
    <lineage>
        <taxon>Eukaryota</taxon>
        <taxon>Metazoa</taxon>
        <taxon>Ecdysozoa</taxon>
        <taxon>Arthropoda</taxon>
        <taxon>Hexapoda</taxon>
        <taxon>Insecta</taxon>
        <taxon>Pterygota</taxon>
        <taxon>Neoptera</taxon>
        <taxon>Endopterygota</taxon>
        <taxon>Lepidoptera</taxon>
        <taxon>Glossata</taxon>
        <taxon>Ditrysia</taxon>
        <taxon>Tineoidea</taxon>
        <taxon>Psychidae</taxon>
        <taxon>Oiketicinae</taxon>
        <taxon>Eumeta</taxon>
    </lineage>
</organism>
<gene>
    <name evidence="2" type="ORF">EVAR_40764_1</name>
</gene>
<dbReference type="EMBL" id="BGZK01000723">
    <property type="protein sequence ID" value="GBP57906.1"/>
    <property type="molecule type" value="Genomic_DNA"/>
</dbReference>
<evidence type="ECO:0000256" key="1">
    <source>
        <dbReference type="SAM" id="MobiDB-lite"/>
    </source>
</evidence>
<protein>
    <submittedName>
        <fullName evidence="2">Uncharacterized protein</fullName>
    </submittedName>
</protein>
<dbReference type="AlphaFoldDB" id="A0A4C1X2F6"/>
<evidence type="ECO:0000313" key="2">
    <source>
        <dbReference type="EMBL" id="GBP57906.1"/>
    </source>
</evidence>